<proteinExistence type="predicted"/>
<evidence type="ECO:0000259" key="1">
    <source>
        <dbReference type="Pfam" id="PF00198"/>
    </source>
</evidence>
<dbReference type="InterPro" id="IPR001078">
    <property type="entry name" value="2-oxoacid_DH_actylTfrase"/>
</dbReference>
<dbReference type="AlphaFoldDB" id="A0AAD3DCS4"/>
<sequence>MVTDKAKCTEVKQNFERVLIEDAGAIANKRHVVYGIIQADVTNAKKKIKDWNCTSPTKKLSFTAYIASCIGKVVAKDPHVQGYKVGGCLQQNKIVIFQDVDLVVMIEPEENKTAFPHIIRNVNKKTVEEISKEISEANSRPFSSEQQYDSKKKTRIFTSMPKCLRMLIYRLMRRNPNTLKDMQGTVMLTSIGMFGKKGQGGIGITFLPMHTLGITLGGISRKPWVVPNNNGIEEILPRDILDITVSFDHDVVDGARGARFASALIETIETAILDDETENPNQAEKKM</sequence>
<organism evidence="2 3">
    <name type="scientific">Chaetoceros tenuissimus</name>
    <dbReference type="NCBI Taxonomy" id="426638"/>
    <lineage>
        <taxon>Eukaryota</taxon>
        <taxon>Sar</taxon>
        <taxon>Stramenopiles</taxon>
        <taxon>Ochrophyta</taxon>
        <taxon>Bacillariophyta</taxon>
        <taxon>Coscinodiscophyceae</taxon>
        <taxon>Chaetocerotophycidae</taxon>
        <taxon>Chaetocerotales</taxon>
        <taxon>Chaetocerotaceae</taxon>
        <taxon>Chaetoceros</taxon>
    </lineage>
</organism>
<dbReference type="SUPFAM" id="SSF52777">
    <property type="entry name" value="CoA-dependent acyltransferases"/>
    <property type="match status" value="1"/>
</dbReference>
<feature type="domain" description="2-oxoacid dehydrogenase acyltransferase catalytic" evidence="1">
    <location>
        <begin position="173"/>
        <end position="270"/>
    </location>
</feature>
<evidence type="ECO:0000313" key="3">
    <source>
        <dbReference type="Proteomes" id="UP001054902"/>
    </source>
</evidence>
<dbReference type="Proteomes" id="UP001054902">
    <property type="component" value="Unassembled WGS sequence"/>
</dbReference>
<name>A0AAD3DCS4_9STRA</name>
<reference evidence="2 3" key="1">
    <citation type="journal article" date="2021" name="Sci. Rep.">
        <title>The genome of the diatom Chaetoceros tenuissimus carries an ancient integrated fragment of an extant virus.</title>
        <authorList>
            <person name="Hongo Y."/>
            <person name="Kimura K."/>
            <person name="Takaki Y."/>
            <person name="Yoshida Y."/>
            <person name="Baba S."/>
            <person name="Kobayashi G."/>
            <person name="Nagasaki K."/>
            <person name="Hano T."/>
            <person name="Tomaru Y."/>
        </authorList>
    </citation>
    <scope>NUCLEOTIDE SEQUENCE [LARGE SCALE GENOMIC DNA]</scope>
    <source>
        <strain evidence="2 3">NIES-3715</strain>
    </source>
</reference>
<dbReference type="GO" id="GO:0016746">
    <property type="term" value="F:acyltransferase activity"/>
    <property type="evidence" value="ECO:0007669"/>
    <property type="project" value="InterPro"/>
</dbReference>
<protein>
    <recommendedName>
        <fullName evidence="1">2-oxoacid dehydrogenase acyltransferase catalytic domain-containing protein</fullName>
    </recommendedName>
</protein>
<dbReference type="Pfam" id="PF00198">
    <property type="entry name" value="2-oxoacid_dh"/>
    <property type="match status" value="1"/>
</dbReference>
<gene>
    <name evidence="2" type="ORF">CTEN210_18555</name>
</gene>
<dbReference type="EMBL" id="BLLK01000077">
    <property type="protein sequence ID" value="GFH62079.1"/>
    <property type="molecule type" value="Genomic_DNA"/>
</dbReference>
<dbReference type="Gene3D" id="3.30.559.10">
    <property type="entry name" value="Chloramphenicol acetyltransferase-like domain"/>
    <property type="match status" value="1"/>
</dbReference>
<keyword evidence="3" id="KW-1185">Reference proteome</keyword>
<accession>A0AAD3DCS4</accession>
<evidence type="ECO:0000313" key="2">
    <source>
        <dbReference type="EMBL" id="GFH62079.1"/>
    </source>
</evidence>
<comment type="caution">
    <text evidence="2">The sequence shown here is derived from an EMBL/GenBank/DDBJ whole genome shotgun (WGS) entry which is preliminary data.</text>
</comment>
<dbReference type="InterPro" id="IPR023213">
    <property type="entry name" value="CAT-like_dom_sf"/>
</dbReference>